<feature type="binding site" evidence="2">
    <location>
        <position position="357"/>
    </location>
    <ligand>
        <name>Fe cation</name>
        <dbReference type="ChEBI" id="CHEBI:24875"/>
    </ligand>
</feature>
<proteinExistence type="inferred from homology"/>
<dbReference type="AlphaFoldDB" id="A0A973A871"/>
<evidence type="ECO:0000256" key="3">
    <source>
        <dbReference type="SAM" id="Phobius"/>
    </source>
</evidence>
<dbReference type="InterPro" id="IPR041166">
    <property type="entry name" value="Rubredoxin_2"/>
</dbReference>
<keyword evidence="2" id="KW-0408">Iron</keyword>
<reference evidence="5" key="1">
    <citation type="submission" date="2020-05" db="EMBL/GenBank/DDBJ databases">
        <title>Sulfur intermediates as new biogeochemical hubs in an aquatic model microbial ecosystem.</title>
        <authorList>
            <person name="Vigneron A."/>
        </authorList>
    </citation>
    <scope>NUCLEOTIDE SEQUENCE</scope>
    <source>
        <strain evidence="5">Bin.250</strain>
    </source>
</reference>
<dbReference type="EMBL" id="JABMOJ010000131">
    <property type="protein sequence ID" value="NQV64438.1"/>
    <property type="molecule type" value="Genomic_DNA"/>
</dbReference>
<dbReference type="Pfam" id="PF18073">
    <property type="entry name" value="Zn_ribbon_LapB"/>
    <property type="match status" value="1"/>
</dbReference>
<dbReference type="GO" id="GO:0046890">
    <property type="term" value="P:regulation of lipid biosynthetic process"/>
    <property type="evidence" value="ECO:0007669"/>
    <property type="project" value="UniProtKB-UniRule"/>
</dbReference>
<dbReference type="Proteomes" id="UP000754644">
    <property type="component" value="Unassembled WGS sequence"/>
</dbReference>
<dbReference type="InterPro" id="IPR011990">
    <property type="entry name" value="TPR-like_helical_dom_sf"/>
</dbReference>
<keyword evidence="2 3" id="KW-0812">Transmembrane</keyword>
<keyword evidence="1 2" id="KW-0479">Metal-binding</keyword>
<dbReference type="Pfam" id="PF13432">
    <property type="entry name" value="TPR_16"/>
    <property type="match status" value="1"/>
</dbReference>
<evidence type="ECO:0000313" key="6">
    <source>
        <dbReference type="Proteomes" id="UP000754644"/>
    </source>
</evidence>
<dbReference type="GO" id="GO:0005506">
    <property type="term" value="F:iron ion binding"/>
    <property type="evidence" value="ECO:0007669"/>
    <property type="project" value="UniProtKB-UniRule"/>
</dbReference>
<name>A0A973A871_9GAMM</name>
<dbReference type="GO" id="GO:0008653">
    <property type="term" value="P:lipopolysaccharide metabolic process"/>
    <property type="evidence" value="ECO:0007669"/>
    <property type="project" value="InterPro"/>
</dbReference>
<protein>
    <recommendedName>
        <fullName evidence="2">Lipopolysaccharide assembly protein B</fullName>
    </recommendedName>
</protein>
<feature type="binding site" evidence="2">
    <location>
        <position position="371"/>
    </location>
    <ligand>
        <name>Fe cation</name>
        <dbReference type="ChEBI" id="CHEBI:24875"/>
    </ligand>
</feature>
<dbReference type="GO" id="GO:0009898">
    <property type="term" value="C:cytoplasmic side of plasma membrane"/>
    <property type="evidence" value="ECO:0007669"/>
    <property type="project" value="UniProtKB-UniRule"/>
</dbReference>
<keyword evidence="2" id="KW-0997">Cell inner membrane</keyword>
<evidence type="ECO:0000259" key="4">
    <source>
        <dbReference type="Pfam" id="PF18073"/>
    </source>
</evidence>
<organism evidence="5 6">
    <name type="scientific">SAR86 cluster bacterium</name>
    <dbReference type="NCBI Taxonomy" id="2030880"/>
    <lineage>
        <taxon>Bacteria</taxon>
        <taxon>Pseudomonadati</taxon>
        <taxon>Pseudomonadota</taxon>
        <taxon>Gammaproteobacteria</taxon>
        <taxon>SAR86 cluster</taxon>
    </lineage>
</organism>
<comment type="caution">
    <text evidence="5">The sequence shown here is derived from an EMBL/GenBank/DDBJ whole genome shotgun (WGS) entry which is preliminary data.</text>
</comment>
<comment type="subcellular location">
    <subcellularLocation>
        <location evidence="2">Cell inner membrane</location>
        <topology evidence="2">Single-pass membrane protein</topology>
        <orientation evidence="2">Cytoplasmic side</orientation>
    </subcellularLocation>
</comment>
<evidence type="ECO:0000313" key="5">
    <source>
        <dbReference type="EMBL" id="NQV64438.1"/>
    </source>
</evidence>
<keyword evidence="2" id="KW-1003">Cell membrane</keyword>
<evidence type="ECO:0000256" key="2">
    <source>
        <dbReference type="HAMAP-Rule" id="MF_00994"/>
    </source>
</evidence>
<dbReference type="CDD" id="cd00350">
    <property type="entry name" value="rubredoxin_like"/>
    <property type="match status" value="1"/>
</dbReference>
<dbReference type="SUPFAM" id="SSF48452">
    <property type="entry name" value="TPR-like"/>
    <property type="match status" value="1"/>
</dbReference>
<keyword evidence="2 3" id="KW-1133">Transmembrane helix</keyword>
<sequence>MIENWPLYLLVLAAVASGWWLGRRQPRKPSQSAGLDHYAGLNYLLNEEPDRAVVRFIQDLSVNPDTLDTHLALGSLLRRRGDVEKAVVVHENILRYPAFGQDVIHQVQLELARDYLLAGLLDRAEKLLLELSQLRGAVRRESLVLIIELYEREKEWQKAIVAGERLAVGDEAEKYERTISHYYCELAMSHLAGKNIEAARRALRDGIGHDAKNPRTSLLLAELEIQEQRFPEAFKALLRIKDQDPVYVPESLPLLRLVSERGGVSAAPVQAYLEQCLLLVPSISIVLSLAQRIREVSGDEAMSKFIANHLKRHPTIRGLTQLIDLHMDNTQGVAKQNLSILRSFAEALVANKPVYRCHECGFEGKKLHWHCPICKRWGTIHAIFGLEGE</sequence>
<dbReference type="NCBIfam" id="NF008757">
    <property type="entry name" value="PRK11788.1-5"/>
    <property type="match status" value="1"/>
</dbReference>
<dbReference type="InterPro" id="IPR030865">
    <property type="entry name" value="LapB"/>
</dbReference>
<gene>
    <name evidence="2 5" type="primary">lapB</name>
    <name evidence="5" type="ORF">HQ497_03640</name>
</gene>
<dbReference type="Gene3D" id="1.25.40.10">
    <property type="entry name" value="Tetratricopeptide repeat domain"/>
    <property type="match status" value="1"/>
</dbReference>
<keyword evidence="2" id="KW-0677">Repeat</keyword>
<keyword evidence="2 3" id="KW-0472">Membrane</keyword>
<feature type="transmembrane region" description="Helical" evidence="3">
    <location>
        <begin position="6"/>
        <end position="22"/>
    </location>
</feature>
<evidence type="ECO:0000256" key="1">
    <source>
        <dbReference type="ARBA" id="ARBA00022723"/>
    </source>
</evidence>
<feature type="binding site" evidence="2">
    <location>
        <position position="374"/>
    </location>
    <ligand>
        <name>Fe cation</name>
        <dbReference type="ChEBI" id="CHEBI:24875"/>
    </ligand>
</feature>
<comment type="similarity">
    <text evidence="2">Belongs to the LapB family.</text>
</comment>
<accession>A0A973A871</accession>
<feature type="binding site" evidence="2">
    <location>
        <position position="360"/>
    </location>
    <ligand>
        <name>Fe cation</name>
        <dbReference type="ChEBI" id="CHEBI:24875"/>
    </ligand>
</feature>
<feature type="domain" description="LapB rubredoxin metal binding" evidence="4">
    <location>
        <begin position="355"/>
        <end position="381"/>
    </location>
</feature>
<dbReference type="HAMAP" id="MF_00994">
    <property type="entry name" value="LPS_assembly_LapB"/>
    <property type="match status" value="1"/>
</dbReference>
<keyword evidence="2" id="KW-0802">TPR repeat</keyword>
<feature type="topological domain" description="Cytoplasmic" evidence="2">
    <location>
        <begin position="23"/>
        <end position="389"/>
    </location>
</feature>
<comment type="function">
    <text evidence="2">Modulates cellular lipopolysaccharide (LPS) levels by regulating LpxC, which is involved in lipid A biosynthesis. May act by modulating the proteolytic activity of FtsH towards LpxC. May also coordinate assembly of proteins involved in LPS synthesis at the plasma membrane.</text>
</comment>